<dbReference type="Pfam" id="PF00643">
    <property type="entry name" value="zf-B_box"/>
    <property type="match status" value="1"/>
</dbReference>
<dbReference type="PROSITE" id="PS50119">
    <property type="entry name" value="ZF_BBOX"/>
    <property type="match status" value="2"/>
</dbReference>
<dbReference type="SUPFAM" id="SSF101898">
    <property type="entry name" value="NHL repeat"/>
    <property type="match status" value="1"/>
</dbReference>
<sequence length="540" mass="61404">MNSRNTAQDIFRCHLCESPFPPLYCDICNFNLCKECVGEHLLDGSGEHKVVPIKLRRSTPSYPRCQKHGTRQCELYCEQCDIPICSNCVSSEHHEAHKKVDILEKFQRTKESIQTSLQELEKSILIQYQKFASEIPIQISQIHINSDKLTTSLVKLGENLHKAVDTLINRRKTEITNTYSKLLADLANHEREITKRISEIEQTVFDLNKLLDSNEMSLVCAYKFRGAEFKALPQQIQCNFPCFSPLVNTEQLYELFGFLFTCNKEKRQVLKKYIIEKPHANIAIVTGFKTLFSVACLSDEEVWTCGNNNEIKLYNLHGDLLNSIQTKSECAPSDIAVTRSGDLVYTDRNNETLNTVKEGNVHVEIKLQGWRPVNVCTTSSADLLVTMISNNCREARVVRYSGSLQIQIIQYDDKGKPLYSTDHTKYISENRNLDVCVADNGAHSVVVVDHTGKFRFKYTGPLSSTKELFDPVGITTDSQGRILTADFDNACIHVLDQDGQFLCYIDNCGLCYPWGLCVDTNDNLFVADDRSRVKKIQYSK</sequence>
<dbReference type="Gene3D" id="2.120.10.30">
    <property type="entry name" value="TolB, C-terminal domain"/>
    <property type="match status" value="1"/>
</dbReference>
<feature type="repeat" description="NHL" evidence="3">
    <location>
        <begin position="455"/>
        <end position="498"/>
    </location>
</feature>
<dbReference type="CDD" id="cd19756">
    <property type="entry name" value="Bbox2"/>
    <property type="match status" value="1"/>
</dbReference>
<dbReference type="PROSITE" id="PS51125">
    <property type="entry name" value="NHL"/>
    <property type="match status" value="1"/>
</dbReference>
<keyword evidence="2" id="KW-0479">Metal-binding</keyword>
<dbReference type="SUPFAM" id="SSF57845">
    <property type="entry name" value="B-box zinc-binding domain"/>
    <property type="match status" value="1"/>
</dbReference>
<proteinExistence type="predicted"/>
<dbReference type="AlphaFoldDB" id="A0A8W8M998"/>
<dbReference type="EnsemblMetazoa" id="G32380.2">
    <property type="protein sequence ID" value="G32380.2:cds"/>
    <property type="gene ID" value="G32380"/>
</dbReference>
<keyword evidence="2" id="KW-0862">Zinc</keyword>
<feature type="domain" description="B box-type" evidence="4">
    <location>
        <begin position="8"/>
        <end position="53"/>
    </location>
</feature>
<accession>A0A8W8M998</accession>
<protein>
    <recommendedName>
        <fullName evidence="4">B box-type domain-containing protein</fullName>
    </recommendedName>
</protein>
<dbReference type="GO" id="GO:0008270">
    <property type="term" value="F:zinc ion binding"/>
    <property type="evidence" value="ECO:0007669"/>
    <property type="project" value="UniProtKB-KW"/>
</dbReference>
<keyword evidence="2" id="KW-0863">Zinc-finger</keyword>
<name>A0A8W8M998_MAGGI</name>
<dbReference type="GO" id="GO:0061630">
    <property type="term" value="F:ubiquitin protein ligase activity"/>
    <property type="evidence" value="ECO:0007669"/>
    <property type="project" value="TreeGrafter"/>
</dbReference>
<feature type="domain" description="B box-type" evidence="4">
    <location>
        <begin position="60"/>
        <end position="102"/>
    </location>
</feature>
<keyword evidence="6" id="KW-1185">Reference proteome</keyword>
<dbReference type="InterPro" id="IPR000315">
    <property type="entry name" value="Znf_B-box"/>
</dbReference>
<evidence type="ECO:0000313" key="6">
    <source>
        <dbReference type="Proteomes" id="UP000005408"/>
    </source>
</evidence>
<dbReference type="Pfam" id="PF01436">
    <property type="entry name" value="NHL"/>
    <property type="match status" value="2"/>
</dbReference>
<evidence type="ECO:0000313" key="5">
    <source>
        <dbReference type="EnsemblMetazoa" id="G32380.2:cds"/>
    </source>
</evidence>
<dbReference type="OrthoDB" id="153872at2759"/>
<dbReference type="GO" id="GO:0043161">
    <property type="term" value="P:proteasome-mediated ubiquitin-dependent protein catabolic process"/>
    <property type="evidence" value="ECO:0007669"/>
    <property type="project" value="TreeGrafter"/>
</dbReference>
<dbReference type="GO" id="GO:0000209">
    <property type="term" value="P:protein polyubiquitination"/>
    <property type="evidence" value="ECO:0007669"/>
    <property type="project" value="TreeGrafter"/>
</dbReference>
<dbReference type="Proteomes" id="UP000005408">
    <property type="component" value="Unassembled WGS sequence"/>
</dbReference>
<dbReference type="InterPro" id="IPR001258">
    <property type="entry name" value="NHL_repeat"/>
</dbReference>
<evidence type="ECO:0000256" key="1">
    <source>
        <dbReference type="ARBA" id="ARBA00022737"/>
    </source>
</evidence>
<dbReference type="InterPro" id="IPR050952">
    <property type="entry name" value="TRIM-NHL_E3_ligases"/>
</dbReference>
<dbReference type="InterPro" id="IPR011042">
    <property type="entry name" value="6-blade_b-propeller_TolB-like"/>
</dbReference>
<dbReference type="PANTHER" id="PTHR24104:SF50">
    <property type="entry name" value="SMP-30_GLUCONOLACTONASE_LRE-LIKE REGION DOMAIN-CONTAINING PROTEIN"/>
    <property type="match status" value="1"/>
</dbReference>
<reference evidence="5" key="1">
    <citation type="submission" date="2022-08" db="UniProtKB">
        <authorList>
            <consortium name="EnsemblMetazoa"/>
        </authorList>
    </citation>
    <scope>IDENTIFICATION</scope>
    <source>
        <strain evidence="5">05x7-T-G4-1.051#20</strain>
    </source>
</reference>
<dbReference type="EnsemblMetazoa" id="G32380.1">
    <property type="protein sequence ID" value="G32380.1:cds"/>
    <property type="gene ID" value="G32380"/>
</dbReference>
<keyword evidence="1" id="KW-0677">Repeat</keyword>
<dbReference type="PANTHER" id="PTHR24104">
    <property type="entry name" value="E3 UBIQUITIN-PROTEIN LIGASE NHLRC1-RELATED"/>
    <property type="match status" value="1"/>
</dbReference>
<evidence type="ECO:0000256" key="2">
    <source>
        <dbReference type="PROSITE-ProRule" id="PRU00024"/>
    </source>
</evidence>
<evidence type="ECO:0000259" key="4">
    <source>
        <dbReference type="PROSITE" id="PS50119"/>
    </source>
</evidence>
<organism evidence="5 6">
    <name type="scientific">Magallana gigas</name>
    <name type="common">Pacific oyster</name>
    <name type="synonym">Crassostrea gigas</name>
    <dbReference type="NCBI Taxonomy" id="29159"/>
    <lineage>
        <taxon>Eukaryota</taxon>
        <taxon>Metazoa</taxon>
        <taxon>Spiralia</taxon>
        <taxon>Lophotrochozoa</taxon>
        <taxon>Mollusca</taxon>
        <taxon>Bivalvia</taxon>
        <taxon>Autobranchia</taxon>
        <taxon>Pteriomorphia</taxon>
        <taxon>Ostreida</taxon>
        <taxon>Ostreoidea</taxon>
        <taxon>Ostreidae</taxon>
        <taxon>Magallana</taxon>
    </lineage>
</organism>
<dbReference type="Gene3D" id="3.30.160.60">
    <property type="entry name" value="Classic Zinc Finger"/>
    <property type="match status" value="1"/>
</dbReference>
<dbReference type="CDD" id="cd05819">
    <property type="entry name" value="NHL"/>
    <property type="match status" value="1"/>
</dbReference>
<evidence type="ECO:0000256" key="3">
    <source>
        <dbReference type="PROSITE-ProRule" id="PRU00504"/>
    </source>
</evidence>